<accession>A0AAV4PUH2</accession>
<dbReference type="AlphaFoldDB" id="A0AAV4PUH2"/>
<sequence length="104" mass="11381">MSLNAGVQNRISCFGLKEAPACIVRVGKIVTVISFFPDSTRGHPIGLKQALSFVNSPDVGEKHVQLFSFAKKGGRGANRSHFSRFRLEICFPKQLSTNAVAFRS</sequence>
<dbReference type="Proteomes" id="UP001054837">
    <property type="component" value="Unassembled WGS sequence"/>
</dbReference>
<dbReference type="EMBL" id="BPLQ01003552">
    <property type="protein sequence ID" value="GIY01268.1"/>
    <property type="molecule type" value="Genomic_DNA"/>
</dbReference>
<comment type="caution">
    <text evidence="1">The sequence shown here is derived from an EMBL/GenBank/DDBJ whole genome shotgun (WGS) entry which is preliminary data.</text>
</comment>
<proteinExistence type="predicted"/>
<evidence type="ECO:0008006" key="3">
    <source>
        <dbReference type="Google" id="ProtNLM"/>
    </source>
</evidence>
<gene>
    <name evidence="1" type="ORF">CDAR_213241</name>
</gene>
<evidence type="ECO:0000313" key="1">
    <source>
        <dbReference type="EMBL" id="GIY01268.1"/>
    </source>
</evidence>
<organism evidence="1 2">
    <name type="scientific">Caerostris darwini</name>
    <dbReference type="NCBI Taxonomy" id="1538125"/>
    <lineage>
        <taxon>Eukaryota</taxon>
        <taxon>Metazoa</taxon>
        <taxon>Ecdysozoa</taxon>
        <taxon>Arthropoda</taxon>
        <taxon>Chelicerata</taxon>
        <taxon>Arachnida</taxon>
        <taxon>Araneae</taxon>
        <taxon>Araneomorphae</taxon>
        <taxon>Entelegynae</taxon>
        <taxon>Araneoidea</taxon>
        <taxon>Araneidae</taxon>
        <taxon>Caerostris</taxon>
    </lineage>
</organism>
<evidence type="ECO:0000313" key="2">
    <source>
        <dbReference type="Proteomes" id="UP001054837"/>
    </source>
</evidence>
<name>A0AAV4PUH2_9ARAC</name>
<reference evidence="1 2" key="1">
    <citation type="submission" date="2021-06" db="EMBL/GenBank/DDBJ databases">
        <title>Caerostris darwini draft genome.</title>
        <authorList>
            <person name="Kono N."/>
            <person name="Arakawa K."/>
        </authorList>
    </citation>
    <scope>NUCLEOTIDE SEQUENCE [LARGE SCALE GENOMIC DNA]</scope>
</reference>
<keyword evidence="2" id="KW-1185">Reference proteome</keyword>
<protein>
    <recommendedName>
        <fullName evidence="3">Ribosomal protein L14</fullName>
    </recommendedName>
</protein>